<dbReference type="InterPro" id="IPR013126">
    <property type="entry name" value="Hsp_70_fam"/>
</dbReference>
<dbReference type="InterPro" id="IPR043129">
    <property type="entry name" value="ATPase_NBD"/>
</dbReference>
<gene>
    <name evidence="6" type="ORF">DI536_31295</name>
</gene>
<dbReference type="PANTHER" id="PTHR19375">
    <property type="entry name" value="HEAT SHOCK PROTEIN 70KDA"/>
    <property type="match status" value="1"/>
</dbReference>
<keyword evidence="3 5" id="KW-0067">ATP-binding</keyword>
<dbReference type="SUPFAM" id="SSF100920">
    <property type="entry name" value="Heat shock protein 70kD (HSP70), peptide-binding domain"/>
    <property type="match status" value="1"/>
</dbReference>
<dbReference type="Proteomes" id="UP000249061">
    <property type="component" value="Unassembled WGS sequence"/>
</dbReference>
<evidence type="ECO:0000256" key="1">
    <source>
        <dbReference type="ARBA" id="ARBA00007381"/>
    </source>
</evidence>
<dbReference type="PROSITE" id="PS00297">
    <property type="entry name" value="HSP70_1"/>
    <property type="match status" value="1"/>
</dbReference>
<evidence type="ECO:0000256" key="4">
    <source>
        <dbReference type="ARBA" id="ARBA00023186"/>
    </source>
</evidence>
<evidence type="ECO:0000313" key="6">
    <source>
        <dbReference type="EMBL" id="PZR05948.1"/>
    </source>
</evidence>
<comment type="caution">
    <text evidence="6">The sequence shown here is derived from an EMBL/GenBank/DDBJ whole genome shotgun (WGS) entry which is preliminary data.</text>
</comment>
<dbReference type="SUPFAM" id="SSF53067">
    <property type="entry name" value="Actin-like ATPase domain"/>
    <property type="match status" value="2"/>
</dbReference>
<sequence>MEPVIGIDLGTTYSAVATVEGGRPVVIPSRQGSRLTPSVVGFTALGDRVVGERAQMLGDEAPDRVAPATKRFIGKRWTQELSATARSVVPYPLIQGPSGEVRIKVAGRTMPITQVSAMLLGELKLDAEAHFGRPVQRCVITVPANFDDGQRQATREAARIAGLEVLRIVNEPTAAAIAYGLVNSVRGRVLVFDLGGGTFDVSILEMENGVFEVRATGGDPQLGGDDFDQCIVQWLVAQVPDLYREAVLKDRVSMQRLRYAAERAKRTLTDQTEAFLSATELGDHSEGNDGRFCQLDTALTRDFFESLAEPLSARCLETVRRTLDEAKLQPDDIEAVMLVGGMTRVPLVRKLVQQFFGRPAVSGLNPDEAVALGAAVHAAELSTRAGATTLIDVATHSLSVGVLGGTVRKLIPRNTPVPAVAKETFLPNRAGQTAAVIPVFQGESEWADECTRLGELVLGDLTVERRADVPIEVTFELSNEGTLAVRAVDTTTGIAEAIRIDARTTLQPQEVDKLSQEQADYAAQQQEKDKQQVLGAFPRVLDKAERLVRILEKSAEENPSPEADAVVGQVKALLAQGRIAVKLSDTTQMAEVTRLLESLVALA</sequence>
<evidence type="ECO:0000313" key="7">
    <source>
        <dbReference type="Proteomes" id="UP000249061"/>
    </source>
</evidence>
<organism evidence="6 7">
    <name type="scientific">Archangium gephyra</name>
    <dbReference type="NCBI Taxonomy" id="48"/>
    <lineage>
        <taxon>Bacteria</taxon>
        <taxon>Pseudomonadati</taxon>
        <taxon>Myxococcota</taxon>
        <taxon>Myxococcia</taxon>
        <taxon>Myxococcales</taxon>
        <taxon>Cystobacterineae</taxon>
        <taxon>Archangiaceae</taxon>
        <taxon>Archangium</taxon>
    </lineage>
</organism>
<comment type="similarity">
    <text evidence="1 5">Belongs to the heat shock protein 70 family.</text>
</comment>
<accession>A0A2W5UAH2</accession>
<dbReference type="PROSITE" id="PS01036">
    <property type="entry name" value="HSP70_3"/>
    <property type="match status" value="1"/>
</dbReference>
<dbReference type="AlphaFoldDB" id="A0A2W5UAH2"/>
<dbReference type="GO" id="GO:0005524">
    <property type="term" value="F:ATP binding"/>
    <property type="evidence" value="ECO:0007669"/>
    <property type="project" value="UniProtKB-KW"/>
</dbReference>
<keyword evidence="4" id="KW-0143">Chaperone</keyword>
<dbReference type="PROSITE" id="PS00329">
    <property type="entry name" value="HSP70_2"/>
    <property type="match status" value="1"/>
</dbReference>
<evidence type="ECO:0000256" key="5">
    <source>
        <dbReference type="RuleBase" id="RU003322"/>
    </source>
</evidence>
<name>A0A2W5UAH2_9BACT</name>
<dbReference type="Pfam" id="PF00012">
    <property type="entry name" value="HSP70"/>
    <property type="match status" value="1"/>
</dbReference>
<dbReference type="Gene3D" id="3.90.640.10">
    <property type="entry name" value="Actin, Chain A, domain 4"/>
    <property type="match status" value="1"/>
</dbReference>
<dbReference type="FunFam" id="3.90.640.10:FF:000003">
    <property type="entry name" value="Molecular chaperone DnaK"/>
    <property type="match status" value="1"/>
</dbReference>
<dbReference type="Gene3D" id="2.60.34.10">
    <property type="entry name" value="Substrate Binding Domain Of DNAk, Chain A, domain 1"/>
    <property type="match status" value="1"/>
</dbReference>
<keyword evidence="2 5" id="KW-0547">Nucleotide-binding</keyword>
<dbReference type="PRINTS" id="PR00301">
    <property type="entry name" value="HEATSHOCK70"/>
</dbReference>
<dbReference type="Gene3D" id="3.30.420.40">
    <property type="match status" value="2"/>
</dbReference>
<reference evidence="6 7" key="1">
    <citation type="submission" date="2017-08" db="EMBL/GenBank/DDBJ databases">
        <title>Infants hospitalized years apart are colonized by the same room-sourced microbial strains.</title>
        <authorList>
            <person name="Brooks B."/>
            <person name="Olm M.R."/>
            <person name="Firek B.A."/>
            <person name="Baker R."/>
            <person name="Thomas B.C."/>
            <person name="Morowitz M.J."/>
            <person name="Banfield J.F."/>
        </authorList>
    </citation>
    <scope>NUCLEOTIDE SEQUENCE [LARGE SCALE GENOMIC DNA]</scope>
    <source>
        <strain evidence="6">S2_003_000_R2_14</strain>
    </source>
</reference>
<proteinExistence type="inferred from homology"/>
<dbReference type="GO" id="GO:0140662">
    <property type="term" value="F:ATP-dependent protein folding chaperone"/>
    <property type="evidence" value="ECO:0007669"/>
    <property type="project" value="InterPro"/>
</dbReference>
<evidence type="ECO:0000256" key="2">
    <source>
        <dbReference type="ARBA" id="ARBA00022741"/>
    </source>
</evidence>
<dbReference type="EMBL" id="QFQP01000041">
    <property type="protein sequence ID" value="PZR05948.1"/>
    <property type="molecule type" value="Genomic_DNA"/>
</dbReference>
<dbReference type="InterPro" id="IPR018181">
    <property type="entry name" value="Heat_shock_70_CS"/>
</dbReference>
<protein>
    <submittedName>
        <fullName evidence="6">Molecular chaperone DnaK</fullName>
    </submittedName>
</protein>
<evidence type="ECO:0000256" key="3">
    <source>
        <dbReference type="ARBA" id="ARBA00022840"/>
    </source>
</evidence>
<dbReference type="InterPro" id="IPR029047">
    <property type="entry name" value="HSP70_peptide-bd_sf"/>
</dbReference>